<evidence type="ECO:0000313" key="2">
    <source>
        <dbReference type="EMBL" id="GCE75818.1"/>
    </source>
</evidence>
<dbReference type="PROSITE" id="PS51257">
    <property type="entry name" value="PROKAR_LIPOPROTEIN"/>
    <property type="match status" value="1"/>
</dbReference>
<name>A0A402DNY0_9CELL</name>
<dbReference type="AlphaFoldDB" id="A0A402DNY0"/>
<evidence type="ECO:0000256" key="1">
    <source>
        <dbReference type="SAM" id="SignalP"/>
    </source>
</evidence>
<protein>
    <submittedName>
        <fullName evidence="2">Uncharacterized protein</fullName>
    </submittedName>
</protein>
<dbReference type="OrthoDB" id="3403621at2"/>
<feature type="chain" id="PRO_5019074386" evidence="1">
    <location>
        <begin position="29"/>
        <end position="320"/>
    </location>
</feature>
<evidence type="ECO:0000313" key="3">
    <source>
        <dbReference type="Proteomes" id="UP000289954"/>
    </source>
</evidence>
<gene>
    <name evidence="2" type="ORF">CBZ_08740</name>
</gene>
<comment type="caution">
    <text evidence="2">The sequence shown here is derived from an EMBL/GenBank/DDBJ whole genome shotgun (WGS) entry which is preliminary data.</text>
</comment>
<keyword evidence="3" id="KW-1185">Reference proteome</keyword>
<proteinExistence type="predicted"/>
<feature type="signal peptide" evidence="1">
    <location>
        <begin position="1"/>
        <end position="28"/>
    </location>
</feature>
<keyword evidence="1" id="KW-0732">Signal</keyword>
<accession>A0A402DNY0</accession>
<organism evidence="2 3">
    <name type="scientific">Cellulomonas biazotea</name>
    <dbReference type="NCBI Taxonomy" id="1709"/>
    <lineage>
        <taxon>Bacteria</taxon>
        <taxon>Bacillati</taxon>
        <taxon>Actinomycetota</taxon>
        <taxon>Actinomycetes</taxon>
        <taxon>Micrococcales</taxon>
        <taxon>Cellulomonadaceae</taxon>
        <taxon>Cellulomonas</taxon>
    </lineage>
</organism>
<dbReference type="RefSeq" id="WP_130780419.1">
    <property type="nucleotide sequence ID" value="NZ_BIMR01000049.1"/>
</dbReference>
<sequence>MRTPLAPTVLAGCTVVVLLTACTSGGNAPSGNKTLTYEDSPLSVYFEQLGGQPDEAESQEQARRAEEVTAACMQEQGFEYRPQDVSAMFAEPADDGMPDWDSLEFAEQYGYGATTGEEMSQGQSAEEWVDPNADYVATMSEGEQQAYYAALYGEPQESTGEEEEVVEYDWTQAGCQGKAQHEVYEEGQVWGDPAYKDLMDELSEIYNTDTASDERLVAVGKAWSQCMADEGLDFEDPQAAQNSIYEAHGAIPFAEDGTQDAAAIAELKEKELTTAVADRTCQIETRYTQVQLEVQFDKEQEFIDAHKDELEAMVAKAADK</sequence>
<dbReference type="EMBL" id="BIMR01000049">
    <property type="protein sequence ID" value="GCE75818.1"/>
    <property type="molecule type" value="Genomic_DNA"/>
</dbReference>
<dbReference type="Proteomes" id="UP000289954">
    <property type="component" value="Unassembled WGS sequence"/>
</dbReference>
<reference evidence="2 3" key="1">
    <citation type="submission" date="2019-01" db="EMBL/GenBank/DDBJ databases">
        <title>Draft genome sequence of Cellulomonas takizawaensis strain TKZ-21.</title>
        <authorList>
            <person name="Yamamura H."/>
            <person name="Hayashi T."/>
            <person name="Hamada M."/>
            <person name="Serisawa Y."/>
            <person name="Matsuyama K."/>
            <person name="Nakagawa Y."/>
            <person name="Otoguro M."/>
            <person name="Yanagida F."/>
            <person name="Hayakawa M."/>
        </authorList>
    </citation>
    <scope>NUCLEOTIDE SEQUENCE [LARGE SCALE GENOMIC DNA]</scope>
    <source>
        <strain evidence="2 3">NBRC12680</strain>
    </source>
</reference>